<organism evidence="2 3">
    <name type="scientific">Amphimedon queenslandica</name>
    <name type="common">Sponge</name>
    <dbReference type="NCBI Taxonomy" id="400682"/>
    <lineage>
        <taxon>Eukaryota</taxon>
        <taxon>Metazoa</taxon>
        <taxon>Porifera</taxon>
        <taxon>Demospongiae</taxon>
        <taxon>Heteroscleromorpha</taxon>
        <taxon>Haplosclerida</taxon>
        <taxon>Niphatidae</taxon>
        <taxon>Amphimedon</taxon>
    </lineage>
</organism>
<accession>A0AAN0JHX6</accession>
<dbReference type="Proteomes" id="UP000007879">
    <property type="component" value="Unassembled WGS sequence"/>
</dbReference>
<dbReference type="RefSeq" id="XP_019856635.1">
    <property type="nucleotide sequence ID" value="XM_020001076.1"/>
</dbReference>
<proteinExistence type="predicted"/>
<sequence>MSVTSTVIGDEGILEYFIELLFMLRCTTFMWLIMIMIVISFLVSISIAIINKGFKVPLPSPTEEKEQQQFPMEGSPEYITMKEMLADLVDLLAGNAAVILQLNNHLLSLTIIPYGVYSAVAHLNHTPNERATRLINSLLTIIQTHSNPNRVFSSLITALQKVGLNNMASKLMEKSRMKGGHINLEQQPSVSEGPLQPVDVTAQSHTPQPTITGSQSSFYSYYCH</sequence>
<dbReference type="EnsemblMetazoa" id="XM_020001076.1">
    <property type="protein sequence ID" value="XP_019856635.1"/>
    <property type="gene ID" value="LOC109585122"/>
</dbReference>
<keyword evidence="3" id="KW-1185">Reference proteome</keyword>
<dbReference type="KEGG" id="aqu:109585122"/>
<keyword evidence="1" id="KW-1133">Transmembrane helix</keyword>
<keyword evidence="1" id="KW-0472">Membrane</keyword>
<reference evidence="2" key="2">
    <citation type="submission" date="2024-06" db="UniProtKB">
        <authorList>
            <consortium name="EnsemblMetazoa"/>
        </authorList>
    </citation>
    <scope>IDENTIFICATION</scope>
</reference>
<protein>
    <submittedName>
        <fullName evidence="2">Uncharacterized protein</fullName>
    </submittedName>
</protein>
<evidence type="ECO:0000313" key="2">
    <source>
        <dbReference type="EnsemblMetazoa" id="XP_019856635.1"/>
    </source>
</evidence>
<dbReference type="AlphaFoldDB" id="A0AAN0JHX6"/>
<name>A0AAN0JHX6_AMPQE</name>
<evidence type="ECO:0000313" key="3">
    <source>
        <dbReference type="Proteomes" id="UP000007879"/>
    </source>
</evidence>
<reference evidence="3" key="1">
    <citation type="journal article" date="2010" name="Nature">
        <title>The Amphimedon queenslandica genome and the evolution of animal complexity.</title>
        <authorList>
            <person name="Srivastava M."/>
            <person name="Simakov O."/>
            <person name="Chapman J."/>
            <person name="Fahey B."/>
            <person name="Gauthier M.E."/>
            <person name="Mitros T."/>
            <person name="Richards G.S."/>
            <person name="Conaco C."/>
            <person name="Dacre M."/>
            <person name="Hellsten U."/>
            <person name="Larroux C."/>
            <person name="Putnam N.H."/>
            <person name="Stanke M."/>
            <person name="Adamska M."/>
            <person name="Darling A."/>
            <person name="Degnan S.M."/>
            <person name="Oakley T.H."/>
            <person name="Plachetzki D.C."/>
            <person name="Zhai Y."/>
            <person name="Adamski M."/>
            <person name="Calcino A."/>
            <person name="Cummins S.F."/>
            <person name="Goodstein D.M."/>
            <person name="Harris C."/>
            <person name="Jackson D.J."/>
            <person name="Leys S.P."/>
            <person name="Shu S."/>
            <person name="Woodcroft B.J."/>
            <person name="Vervoort M."/>
            <person name="Kosik K.S."/>
            <person name="Manning G."/>
            <person name="Degnan B.M."/>
            <person name="Rokhsar D.S."/>
        </authorList>
    </citation>
    <scope>NUCLEOTIDE SEQUENCE [LARGE SCALE GENOMIC DNA]</scope>
</reference>
<feature type="transmembrane region" description="Helical" evidence="1">
    <location>
        <begin position="29"/>
        <end position="50"/>
    </location>
</feature>
<evidence type="ECO:0000256" key="1">
    <source>
        <dbReference type="SAM" id="Phobius"/>
    </source>
</evidence>
<keyword evidence="1" id="KW-0812">Transmembrane</keyword>
<dbReference type="GeneID" id="109585122"/>